<evidence type="ECO:0000313" key="2">
    <source>
        <dbReference type="Proteomes" id="UP000464754"/>
    </source>
</evidence>
<organism evidence="1 2">
    <name type="scientific">Amedibacterium intestinale</name>
    <dbReference type="NCBI Taxonomy" id="2583452"/>
    <lineage>
        <taxon>Bacteria</taxon>
        <taxon>Bacillati</taxon>
        <taxon>Bacillota</taxon>
        <taxon>Erysipelotrichia</taxon>
        <taxon>Erysipelotrichales</taxon>
        <taxon>Erysipelotrichaceae</taxon>
        <taxon>Amedibacterium</taxon>
    </lineage>
</organism>
<sequence length="194" mass="22979">MIPVRTIRDLEEEIASRKSSKVIGFMIAPYNREEVKRIVDQYYKEWHFLRGENFDLFWLAYGEYGIDESPNQIILELAGKNEELIYFDLELFQRELREFNEKVEFKATSDFELILFDSYKGKINYRKHFRIEFDEYSKENIGLINKIINAIVDNVSDNKTIQEIKKKVKIEIGKSKLKKIKISDLISVFGLFGG</sequence>
<dbReference type="Proteomes" id="UP000464754">
    <property type="component" value="Chromosome"/>
</dbReference>
<dbReference type="EMBL" id="AP019695">
    <property type="protein sequence ID" value="BBK23543.1"/>
    <property type="molecule type" value="Genomic_DNA"/>
</dbReference>
<evidence type="ECO:0000313" key="1">
    <source>
        <dbReference type="EMBL" id="BBK23543.1"/>
    </source>
</evidence>
<proteinExistence type="predicted"/>
<keyword evidence="2" id="KW-1185">Reference proteome</keyword>
<dbReference type="RefSeq" id="WP_163052358.1">
    <property type="nucleotide sequence ID" value="NZ_AP019695.1"/>
</dbReference>
<dbReference type="KEGG" id="aarg:Aargi30884_24460"/>
<accession>A0A6N4TLC9</accession>
<reference evidence="2" key="1">
    <citation type="submission" date="2019-05" db="EMBL/GenBank/DDBJ databases">
        <title>Complete genome sequencing of Absiella argi strain JCM 30884.</title>
        <authorList>
            <person name="Sakamoto M."/>
            <person name="Murakami T."/>
            <person name="Mori H."/>
        </authorList>
    </citation>
    <scope>NUCLEOTIDE SEQUENCE [LARGE SCALE GENOMIC DNA]</scope>
    <source>
        <strain evidence="2">JCM 30884</strain>
    </source>
</reference>
<protein>
    <submittedName>
        <fullName evidence="1">Uncharacterized protein</fullName>
    </submittedName>
</protein>
<name>A0A6N4TLC9_9FIRM</name>
<dbReference type="AlphaFoldDB" id="A0A6N4TLC9"/>
<gene>
    <name evidence="1" type="ORF">Aargi30884_24460</name>
</gene>